<dbReference type="PATRIC" id="fig|1205910.3.peg.483"/>
<accession>J7L9B9</accession>
<dbReference type="STRING" id="1205910.B005_0517"/>
<sequence>MLGITRDRLIGEESAPVTEALWDVERFRLVIPRSNPNEV</sequence>
<reference evidence="1 2" key="1">
    <citation type="journal article" date="2012" name="J. Bacteriol.">
        <title>Whole-Genome Sequence of Nocardiopsis alba Strain ATCC BAA-2165, Associated with Honeybees.</title>
        <authorList>
            <person name="Qiao J."/>
            <person name="Chen L."/>
            <person name="Li Y."/>
            <person name="Wang J."/>
            <person name="Zhang W."/>
            <person name="Chen S."/>
        </authorList>
    </citation>
    <scope>NUCLEOTIDE SEQUENCE [LARGE SCALE GENOMIC DNA]</scope>
    <source>
        <strain evidence="2">ATCC BAA-2165 / BE74</strain>
    </source>
</reference>
<name>J7L9B9_NOCAA</name>
<dbReference type="AlphaFoldDB" id="J7L9B9"/>
<evidence type="ECO:0000313" key="2">
    <source>
        <dbReference type="Proteomes" id="UP000003779"/>
    </source>
</evidence>
<dbReference type="HOGENOM" id="CLU_3313503_0_0_11"/>
<dbReference type="Proteomes" id="UP000003779">
    <property type="component" value="Chromosome"/>
</dbReference>
<dbReference type="EMBL" id="CP003788">
    <property type="protein sequence ID" value="AFR10258.1"/>
    <property type="molecule type" value="Genomic_DNA"/>
</dbReference>
<gene>
    <name evidence="1" type="ordered locus">B005_0517</name>
</gene>
<organism evidence="1 2">
    <name type="scientific">Nocardiopsis alba (strain ATCC BAA-2165 / BE74)</name>
    <dbReference type="NCBI Taxonomy" id="1205910"/>
    <lineage>
        <taxon>Bacteria</taxon>
        <taxon>Bacillati</taxon>
        <taxon>Actinomycetota</taxon>
        <taxon>Actinomycetes</taxon>
        <taxon>Streptosporangiales</taxon>
        <taxon>Nocardiopsidaceae</taxon>
        <taxon>Nocardiopsis</taxon>
    </lineage>
</organism>
<dbReference type="KEGG" id="nal:B005_0517"/>
<proteinExistence type="predicted"/>
<reference evidence="2" key="2">
    <citation type="submission" date="2012-08" db="EMBL/GenBank/DDBJ databases">
        <title>Whole-genome sequence of Nocardiopsis alba strain ATCC BAA-2165 associated with honeybees.</title>
        <authorList>
            <person name="Qiao J."/>
            <person name="Chen L."/>
            <person name="Li Y."/>
            <person name="Wang J."/>
            <person name="Zhang W."/>
            <person name="Chen S."/>
        </authorList>
    </citation>
    <scope>NUCLEOTIDE SEQUENCE [LARGE SCALE GENOMIC DNA]</scope>
    <source>
        <strain evidence="2">ATCC BAA-2165 / BE74</strain>
    </source>
</reference>
<evidence type="ECO:0000313" key="1">
    <source>
        <dbReference type="EMBL" id="AFR10258.1"/>
    </source>
</evidence>
<protein>
    <submittedName>
        <fullName evidence="1">Uncharacterized protein</fullName>
    </submittedName>
</protein>